<gene>
    <name evidence="2" type="ORF">FIM1_1274</name>
</gene>
<dbReference type="Proteomes" id="UP000422736">
    <property type="component" value="Chromosome 2"/>
</dbReference>
<name>A0ABX6ESK0_KLUMA</name>
<feature type="region of interest" description="Disordered" evidence="1">
    <location>
        <begin position="1"/>
        <end position="29"/>
    </location>
</feature>
<reference evidence="2 3" key="1">
    <citation type="submission" date="2016-03" db="EMBL/GenBank/DDBJ databases">
        <title>How can Kluyveromyces marxianus grow so fast - potential evolutionary course in Saccharomyces Complex revealed by comparative genomics.</title>
        <authorList>
            <person name="Mo W."/>
            <person name="Lu W."/>
            <person name="Yang X."/>
            <person name="Qi J."/>
            <person name="Lv H."/>
        </authorList>
    </citation>
    <scope>NUCLEOTIDE SEQUENCE [LARGE SCALE GENOMIC DNA]</scope>
    <source>
        <strain evidence="2 3">FIM1</strain>
    </source>
</reference>
<dbReference type="EMBL" id="CP015055">
    <property type="protein sequence ID" value="QGN14611.1"/>
    <property type="molecule type" value="Genomic_DNA"/>
</dbReference>
<sequence length="292" mass="33348">MDALKYQIDPMGHRETIPTEPAESAEPTGPCHNNCYRTHNMEVYNVEADTGSLYVYRDGKLQVKYEVEAMRSLLWDDCKDHLVILANHGRRIDVYTFDKNTLAVGQDTVLAVGYEIENFYAVWSRSTLLIQDAARRMLNVYNVDKRQDMGYITLDCENSDVLIIDDRIVQLVATYYDKQLKTLSRYCNSYEFEPSGRLVLRTSVPLPPGYHRYTPVAVSEGTSQVYCVVMNTLGQDKHAVYFLLEGSVVPYKSITGKGVVTSAWIDTQSETLYIEKNLSPRRLHISLFQDAL</sequence>
<proteinExistence type="predicted"/>
<organism evidence="2 3">
    <name type="scientific">Kluyveromyces marxianus</name>
    <name type="common">Yeast</name>
    <name type="synonym">Candida kefyr</name>
    <dbReference type="NCBI Taxonomy" id="4911"/>
    <lineage>
        <taxon>Eukaryota</taxon>
        <taxon>Fungi</taxon>
        <taxon>Dikarya</taxon>
        <taxon>Ascomycota</taxon>
        <taxon>Saccharomycotina</taxon>
        <taxon>Saccharomycetes</taxon>
        <taxon>Saccharomycetales</taxon>
        <taxon>Saccharomycetaceae</taxon>
        <taxon>Kluyveromyces</taxon>
    </lineage>
</organism>
<keyword evidence="3" id="KW-1185">Reference proteome</keyword>
<accession>A0ABX6ESK0</accession>
<evidence type="ECO:0000313" key="3">
    <source>
        <dbReference type="Proteomes" id="UP000422736"/>
    </source>
</evidence>
<evidence type="ECO:0000313" key="2">
    <source>
        <dbReference type="EMBL" id="QGN14611.1"/>
    </source>
</evidence>
<protein>
    <submittedName>
        <fullName evidence="2">Uncharacterized protein</fullName>
    </submittedName>
</protein>
<evidence type="ECO:0000256" key="1">
    <source>
        <dbReference type="SAM" id="MobiDB-lite"/>
    </source>
</evidence>